<protein>
    <submittedName>
        <fullName evidence="2">VOC family protein</fullName>
    </submittedName>
</protein>
<name>A0A9X1F671_9FLAO</name>
<dbReference type="Pfam" id="PF06983">
    <property type="entry name" value="3-dmu-9_3-mt"/>
    <property type="match status" value="1"/>
</dbReference>
<evidence type="ECO:0000313" key="2">
    <source>
        <dbReference type="EMBL" id="MBV7268122.1"/>
    </source>
</evidence>
<sequence>MKVQPYLAFKGECKNALQFYKSILGGSIINEQTYENANVDIPEHYRNKLQHAELKGNGMHLLAYDASPDTPLTNGTNINISVDLESKEKAQEVFSKLSEGGTVHTPFQDMPWNACYGRCSDQYNVSWMVNYKKDN</sequence>
<evidence type="ECO:0000259" key="1">
    <source>
        <dbReference type="Pfam" id="PF06983"/>
    </source>
</evidence>
<dbReference type="CDD" id="cd06588">
    <property type="entry name" value="PhnB_like"/>
    <property type="match status" value="1"/>
</dbReference>
<reference evidence="2" key="1">
    <citation type="submission" date="2021-04" db="EMBL/GenBank/DDBJ databases">
        <authorList>
            <person name="Pira H."/>
            <person name="Risdian C."/>
            <person name="Wink J."/>
        </authorList>
    </citation>
    <scope>NUCLEOTIDE SEQUENCE</scope>
    <source>
        <strain evidence="2">WHY3</strain>
    </source>
</reference>
<keyword evidence="3" id="KW-1185">Reference proteome</keyword>
<dbReference type="PANTHER" id="PTHR33990:SF1">
    <property type="entry name" value="PROTEIN YJDN"/>
    <property type="match status" value="1"/>
</dbReference>
<dbReference type="Proteomes" id="UP001138894">
    <property type="component" value="Unassembled WGS sequence"/>
</dbReference>
<accession>A0A9X1F671</accession>
<dbReference type="PANTHER" id="PTHR33990">
    <property type="entry name" value="PROTEIN YJDN-RELATED"/>
    <property type="match status" value="1"/>
</dbReference>
<dbReference type="InterPro" id="IPR028973">
    <property type="entry name" value="PhnB-like"/>
</dbReference>
<dbReference type="AlphaFoldDB" id="A0A9X1F671"/>
<proteinExistence type="predicted"/>
<organism evidence="2 3">
    <name type="scientific">Winogradskyella luteola</name>
    <dbReference type="NCBI Taxonomy" id="2828330"/>
    <lineage>
        <taxon>Bacteria</taxon>
        <taxon>Pseudomonadati</taxon>
        <taxon>Bacteroidota</taxon>
        <taxon>Flavobacteriia</taxon>
        <taxon>Flavobacteriales</taxon>
        <taxon>Flavobacteriaceae</taxon>
        <taxon>Winogradskyella</taxon>
    </lineage>
</organism>
<gene>
    <name evidence="2" type="ORF">KCG49_02825</name>
</gene>
<comment type="caution">
    <text evidence="2">The sequence shown here is derived from an EMBL/GenBank/DDBJ whole genome shotgun (WGS) entry which is preliminary data.</text>
</comment>
<dbReference type="RefSeq" id="WP_218544670.1">
    <property type="nucleotide sequence ID" value="NZ_JAGSPD010000002.1"/>
</dbReference>
<evidence type="ECO:0000313" key="3">
    <source>
        <dbReference type="Proteomes" id="UP001138894"/>
    </source>
</evidence>
<dbReference type="EMBL" id="JAGSPD010000002">
    <property type="protein sequence ID" value="MBV7268122.1"/>
    <property type="molecule type" value="Genomic_DNA"/>
</dbReference>
<feature type="domain" description="PhnB-like" evidence="1">
    <location>
        <begin position="2"/>
        <end position="129"/>
    </location>
</feature>